<comment type="caution">
    <text evidence="2">The sequence shown here is derived from an EMBL/GenBank/DDBJ whole genome shotgun (WGS) entry which is preliminary data.</text>
</comment>
<dbReference type="Pfam" id="PF13585">
    <property type="entry name" value="CHU_C"/>
    <property type="match status" value="1"/>
</dbReference>
<gene>
    <name evidence="2" type="ORF">ABXZ36_13315</name>
</gene>
<sequence length="388" mass="43649">MNIFKKIILTCILWAVALTNAQDAVHNYGNIQIHGSAMVGFHMDVINDGTFDKNLGLVSFYNEDQPIIISGAFPLVFNDMEITVDKGLFLETSIAVTNNSNFIIGSVYTPRNKTDIHMNYRVNSFYSGESDVNHIDGYSQIKNEDYFTFPVGDDNRLRPLSIESTMINTNAKCAYFYEDPNEPTTFNTSFNTDIRGAGILGVSIEEFWKLEGSVSSKATLTWDEKSNVILLGDTPKDLKVVGWSKTEEQWVNLGNSKVDGDLNSGSITSDDFFPNDYEIITLGGNNDLFETFSTLELDNYFLSPNGDGKNDFLVIEGLNLSPNNSIQIFNRYGVMVYYKANYNNEFGGNANRNLVFKRNSGLSSGIYFYILTLKDIKQKHQGYLYITE</sequence>
<keyword evidence="1" id="KW-0732">Signal</keyword>
<organism evidence="2 3">
    <name type="scientific">Sediminicola arcticus</name>
    <dbReference type="NCBI Taxonomy" id="1574308"/>
    <lineage>
        <taxon>Bacteria</taxon>
        <taxon>Pseudomonadati</taxon>
        <taxon>Bacteroidota</taxon>
        <taxon>Flavobacteriia</taxon>
        <taxon>Flavobacteriales</taxon>
        <taxon>Flavobacteriaceae</taxon>
        <taxon>Sediminicola</taxon>
    </lineage>
</organism>
<dbReference type="EMBL" id="JBEXAE010000006">
    <property type="protein sequence ID" value="MET6991626.1"/>
    <property type="molecule type" value="Genomic_DNA"/>
</dbReference>
<protein>
    <submittedName>
        <fullName evidence="2">Gliding motility-associated C-terminal domain-containing protein</fullName>
    </submittedName>
</protein>
<dbReference type="InterPro" id="IPR026341">
    <property type="entry name" value="T9SS_type_B"/>
</dbReference>
<name>A0ABV2SWT6_9FLAO</name>
<dbReference type="NCBIfam" id="TIGR04131">
    <property type="entry name" value="Bac_Flav_CTERM"/>
    <property type="match status" value="1"/>
</dbReference>
<dbReference type="RefSeq" id="WP_354616169.1">
    <property type="nucleotide sequence ID" value="NZ_JBEXAE010000006.1"/>
</dbReference>
<feature type="signal peptide" evidence="1">
    <location>
        <begin position="1"/>
        <end position="21"/>
    </location>
</feature>
<dbReference type="Proteomes" id="UP001549799">
    <property type="component" value="Unassembled WGS sequence"/>
</dbReference>
<proteinExistence type="predicted"/>
<feature type="chain" id="PRO_5045729158" evidence="1">
    <location>
        <begin position="22"/>
        <end position="388"/>
    </location>
</feature>
<reference evidence="2 3" key="1">
    <citation type="submission" date="2024-07" db="EMBL/GenBank/DDBJ databases">
        <title>The genome sequence of type strain Sediminicola arcticus GDMCC 1.2805.</title>
        <authorList>
            <person name="Liu Y."/>
        </authorList>
    </citation>
    <scope>NUCLEOTIDE SEQUENCE [LARGE SCALE GENOMIC DNA]</scope>
    <source>
        <strain evidence="2 3">GDMCC 1.2805</strain>
    </source>
</reference>
<evidence type="ECO:0000313" key="3">
    <source>
        <dbReference type="Proteomes" id="UP001549799"/>
    </source>
</evidence>
<keyword evidence="3" id="KW-1185">Reference proteome</keyword>
<evidence type="ECO:0000256" key="1">
    <source>
        <dbReference type="SAM" id="SignalP"/>
    </source>
</evidence>
<accession>A0ABV2SWT6</accession>
<evidence type="ECO:0000313" key="2">
    <source>
        <dbReference type="EMBL" id="MET6991626.1"/>
    </source>
</evidence>